<evidence type="ECO:0000313" key="7">
    <source>
        <dbReference type="EMBL" id="TPX50251.1"/>
    </source>
</evidence>
<keyword evidence="1" id="KW-0378">Hydrolase</keyword>
<evidence type="ECO:0000256" key="1">
    <source>
        <dbReference type="ARBA" id="ARBA00022801"/>
    </source>
</evidence>
<dbReference type="STRING" id="286115.A0A507DFS4"/>
<dbReference type="AlphaFoldDB" id="A0A507DFS4"/>
<gene>
    <name evidence="7" type="ORF">SeLEV6574_g01009</name>
    <name evidence="8" type="ORF">SeMB42_g01397</name>
</gene>
<dbReference type="VEuPathDB" id="FungiDB:SeMB42_g01397"/>
<evidence type="ECO:0000256" key="2">
    <source>
        <dbReference type="ARBA" id="ARBA00022912"/>
    </source>
</evidence>
<feature type="compositionally biased region" description="Pro residues" evidence="5">
    <location>
        <begin position="1"/>
        <end position="11"/>
    </location>
</feature>
<dbReference type="InterPro" id="IPR050365">
    <property type="entry name" value="TIM50"/>
</dbReference>
<keyword evidence="9" id="KW-1185">Reference proteome</keyword>
<feature type="compositionally biased region" description="Polar residues" evidence="5">
    <location>
        <begin position="107"/>
        <end position="121"/>
    </location>
</feature>
<dbReference type="InterPro" id="IPR004274">
    <property type="entry name" value="FCP1_dom"/>
</dbReference>
<evidence type="ECO:0000313" key="9">
    <source>
        <dbReference type="Proteomes" id="UP000317494"/>
    </source>
</evidence>
<evidence type="ECO:0000256" key="5">
    <source>
        <dbReference type="SAM" id="MobiDB-lite"/>
    </source>
</evidence>
<organism evidence="7 10">
    <name type="scientific">Synchytrium endobioticum</name>
    <dbReference type="NCBI Taxonomy" id="286115"/>
    <lineage>
        <taxon>Eukaryota</taxon>
        <taxon>Fungi</taxon>
        <taxon>Fungi incertae sedis</taxon>
        <taxon>Chytridiomycota</taxon>
        <taxon>Chytridiomycota incertae sedis</taxon>
        <taxon>Chytridiomycetes</taxon>
        <taxon>Synchytriales</taxon>
        <taxon>Synchytriaceae</taxon>
        <taxon>Synchytrium</taxon>
    </lineage>
</organism>
<evidence type="ECO:0000313" key="8">
    <source>
        <dbReference type="EMBL" id="TPX52486.1"/>
    </source>
</evidence>
<dbReference type="PROSITE" id="PS50969">
    <property type="entry name" value="FCP1"/>
    <property type="match status" value="1"/>
</dbReference>
<comment type="caution">
    <text evidence="7">The sequence shown here is derived from an EMBL/GenBank/DDBJ whole genome shotgun (WGS) entry which is preliminary data.</text>
</comment>
<dbReference type="InterPro" id="IPR011948">
    <property type="entry name" value="Dullard_phosphatase"/>
</dbReference>
<dbReference type="InterPro" id="IPR036412">
    <property type="entry name" value="HAD-like_sf"/>
</dbReference>
<dbReference type="Gene3D" id="3.40.50.1000">
    <property type="entry name" value="HAD superfamily/HAD-like"/>
    <property type="match status" value="1"/>
</dbReference>
<dbReference type="Proteomes" id="UP000320475">
    <property type="component" value="Unassembled WGS sequence"/>
</dbReference>
<evidence type="ECO:0000259" key="6">
    <source>
        <dbReference type="PROSITE" id="PS50969"/>
    </source>
</evidence>
<comment type="function">
    <text evidence="3">Probable phosphatase.</text>
</comment>
<protein>
    <recommendedName>
        <fullName evidence="6">FCP1 homology domain-containing protein</fullName>
    </recommendedName>
</protein>
<feature type="domain" description="FCP1 homology" evidence="6">
    <location>
        <begin position="419"/>
        <end position="578"/>
    </location>
</feature>
<feature type="region of interest" description="Disordered" evidence="5">
    <location>
        <begin position="1"/>
        <end position="151"/>
    </location>
</feature>
<evidence type="ECO:0000256" key="3">
    <source>
        <dbReference type="ARBA" id="ARBA00037324"/>
    </source>
</evidence>
<evidence type="ECO:0000256" key="4">
    <source>
        <dbReference type="ARBA" id="ARBA00038355"/>
    </source>
</evidence>
<dbReference type="EMBL" id="QEAN01000035">
    <property type="protein sequence ID" value="TPX52486.1"/>
    <property type="molecule type" value="Genomic_DNA"/>
</dbReference>
<keyword evidence="2" id="KW-0904">Protein phosphatase</keyword>
<dbReference type="GO" id="GO:0005634">
    <property type="term" value="C:nucleus"/>
    <property type="evidence" value="ECO:0007669"/>
    <property type="project" value="UniProtKB-ARBA"/>
</dbReference>
<dbReference type="NCBIfam" id="TIGR02251">
    <property type="entry name" value="HIF-SF_euk"/>
    <property type="match status" value="1"/>
</dbReference>
<dbReference type="SUPFAM" id="SSF56784">
    <property type="entry name" value="HAD-like"/>
    <property type="match status" value="1"/>
</dbReference>
<feature type="region of interest" description="Disordered" evidence="5">
    <location>
        <begin position="193"/>
        <end position="221"/>
    </location>
</feature>
<reference evidence="9 10" key="1">
    <citation type="journal article" date="2019" name="Sci. Rep.">
        <title>Comparative genomics of chytrid fungi reveal insights into the obligate biotrophic and pathogenic lifestyle of Synchytrium endobioticum.</title>
        <authorList>
            <person name="van de Vossenberg B.T.L.H."/>
            <person name="Warris S."/>
            <person name="Nguyen H.D.T."/>
            <person name="van Gent-Pelzer M.P.E."/>
            <person name="Joly D.L."/>
            <person name="van de Geest H.C."/>
            <person name="Bonants P.J.M."/>
            <person name="Smith D.S."/>
            <person name="Levesque C.A."/>
            <person name="van der Lee T.A.J."/>
        </authorList>
    </citation>
    <scope>NUCLEOTIDE SEQUENCE [LARGE SCALE GENOMIC DNA]</scope>
    <source>
        <strain evidence="7 10">LEV6574</strain>
        <strain evidence="8 9">MB42</strain>
    </source>
</reference>
<dbReference type="InterPro" id="IPR023214">
    <property type="entry name" value="HAD_sf"/>
</dbReference>
<name>A0A507DFS4_9FUNG</name>
<dbReference type="OrthoDB" id="277011at2759"/>
<dbReference type="SMART" id="SM00577">
    <property type="entry name" value="CPDc"/>
    <property type="match status" value="1"/>
</dbReference>
<comment type="similarity">
    <text evidence="4">Belongs to the CTDSPL2 family.</text>
</comment>
<dbReference type="CDD" id="cd07521">
    <property type="entry name" value="HAD_FCP1-like"/>
    <property type="match status" value="1"/>
</dbReference>
<evidence type="ECO:0000313" key="10">
    <source>
        <dbReference type="Proteomes" id="UP000320475"/>
    </source>
</evidence>
<proteinExistence type="inferred from homology"/>
<sequence length="607" mass="66613">MSPTSPYPDDPQTPKKTPKSKAGGADFITSASRTRRHTPSRPTNCGNTTPSKSTGSLNISLPDTRAAKRNLISAGGAPSSKQGGNTRAAHELTSPIKKRVAGPKTPNLATTNSPTTSSLINANEDPDAASNSTNTSTSPPKRRFGTRSTADVSLRAGNNASTVGIAKKSPCTSEGESVEPLVKAKRANSRKATLQHKHESAATRGVTPVQADPNNVHAHPSDMDIDGHIRLERHESIADATVPEVDTSNNDTAVSGFFSPTYNLLKKWVGASEATTADEQCDKANENIPPPYTTNSITSGTVAPMETVQSLEDKRTYRDHVKVSWRITDDDQEDDEDTDATSHVSTDAIVSSAGIISNHEEGGEEVENTQPVTIQDIDMSVDEDDDLEDEFDPFSFIRSLPPLTKEQLARPCVLPRKTRSTHPITLVLDLDETLVHCSTTTVESSDIEFPVEFNDETYQVSGRLRPYCKQFLEEAAAMFEVVIFTASQKLYAENVLNILDPDKKLIKHRLYRDSCLLVCGNYLKDLTILNRDLMKLIIVDNSPQAFGFQVGNGIPIRSWYEDSNDSELLSLLQFLETLRDVEDVRPYIERTFKLKERVAQARPMSLM</sequence>
<dbReference type="FunFam" id="3.40.50.1000:FF:000015">
    <property type="entry name" value="CTD small phosphatase-like protein 2"/>
    <property type="match status" value="1"/>
</dbReference>
<dbReference type="PANTHER" id="PTHR12210">
    <property type="entry name" value="DULLARD PROTEIN PHOSPHATASE"/>
    <property type="match status" value="1"/>
</dbReference>
<dbReference type="Pfam" id="PF03031">
    <property type="entry name" value="NIF"/>
    <property type="match status" value="1"/>
</dbReference>
<feature type="compositionally biased region" description="Polar residues" evidence="5">
    <location>
        <begin position="44"/>
        <end position="61"/>
    </location>
</feature>
<dbReference type="Proteomes" id="UP000317494">
    <property type="component" value="Unassembled WGS sequence"/>
</dbReference>
<accession>A0A507DFS4</accession>
<dbReference type="EMBL" id="QEAM01000020">
    <property type="protein sequence ID" value="TPX50251.1"/>
    <property type="molecule type" value="Genomic_DNA"/>
</dbReference>
<dbReference type="GO" id="GO:0004721">
    <property type="term" value="F:phosphoprotein phosphatase activity"/>
    <property type="evidence" value="ECO:0007669"/>
    <property type="project" value="UniProtKB-KW"/>
</dbReference>